<feature type="transmembrane region" description="Helical" evidence="1">
    <location>
        <begin position="46"/>
        <end position="67"/>
    </location>
</feature>
<feature type="transmembrane region" description="Helical" evidence="1">
    <location>
        <begin position="6"/>
        <end position="34"/>
    </location>
</feature>
<feature type="domain" description="NfeD-like C-terminal" evidence="2">
    <location>
        <begin position="85"/>
        <end position="140"/>
    </location>
</feature>
<evidence type="ECO:0000256" key="1">
    <source>
        <dbReference type="SAM" id="Phobius"/>
    </source>
</evidence>
<dbReference type="EMBL" id="LVHG01000077">
    <property type="protein sequence ID" value="OAK58809.1"/>
    <property type="molecule type" value="Genomic_DNA"/>
</dbReference>
<dbReference type="InterPro" id="IPR002810">
    <property type="entry name" value="NfeD-like_C"/>
</dbReference>
<name>A0AA91DIR4_VARPD</name>
<keyword evidence="1" id="KW-0812">Transmembrane</keyword>
<evidence type="ECO:0000259" key="2">
    <source>
        <dbReference type="Pfam" id="PF01957"/>
    </source>
</evidence>
<organism evidence="3 4">
    <name type="scientific">Variovorax paradoxus</name>
    <dbReference type="NCBI Taxonomy" id="34073"/>
    <lineage>
        <taxon>Bacteria</taxon>
        <taxon>Pseudomonadati</taxon>
        <taxon>Pseudomonadota</taxon>
        <taxon>Betaproteobacteria</taxon>
        <taxon>Burkholderiales</taxon>
        <taxon>Comamonadaceae</taxon>
        <taxon>Variovorax</taxon>
    </lineage>
</organism>
<evidence type="ECO:0000313" key="4">
    <source>
        <dbReference type="Proteomes" id="UP000077852"/>
    </source>
</evidence>
<dbReference type="AlphaFoldDB" id="A0AA91DIR4"/>
<accession>A0AA91DIR4</accession>
<dbReference type="Pfam" id="PF01957">
    <property type="entry name" value="NfeD"/>
    <property type="match status" value="1"/>
</dbReference>
<protein>
    <recommendedName>
        <fullName evidence="2">NfeD-like C-terminal domain-containing protein</fullName>
    </recommendedName>
</protein>
<proteinExistence type="predicted"/>
<sequence>MANSTVWWLIAGAAIVAELLSGTVYLLLLAAGFAGAAISAHLGFDIVTQLIVASVIGVGAVLAWYSIQRKRPPAPPSGANPDLNLDIGEIVHVEAWNADGTATVRYRGAQWTVVPRAGRAPSTGEHRVVEVIGSRLVVDKV</sequence>
<keyword evidence="1" id="KW-1133">Transmembrane helix</keyword>
<keyword evidence="1" id="KW-0472">Membrane</keyword>
<dbReference type="Proteomes" id="UP000077852">
    <property type="component" value="Unassembled WGS sequence"/>
</dbReference>
<comment type="caution">
    <text evidence="3">The sequence shown here is derived from an EMBL/GenBank/DDBJ whole genome shotgun (WGS) entry which is preliminary data.</text>
</comment>
<reference evidence="3 4" key="1">
    <citation type="submission" date="2016-03" db="EMBL/GenBank/DDBJ databases">
        <title>Genome sequence of Variovorax paradoxus KB5.</title>
        <authorList>
            <person name="Jeong H."/>
            <person name="Hong C.E."/>
            <person name="Jo S.H."/>
            <person name="Park J.M."/>
        </authorList>
    </citation>
    <scope>NUCLEOTIDE SEQUENCE [LARGE SCALE GENOMIC DNA]</scope>
    <source>
        <strain evidence="3 4">KB5</strain>
    </source>
</reference>
<evidence type="ECO:0000313" key="3">
    <source>
        <dbReference type="EMBL" id="OAK58809.1"/>
    </source>
</evidence>
<gene>
    <name evidence="3" type="ORF">A3K87_27600</name>
</gene>
<dbReference type="RefSeq" id="WP_081270541.1">
    <property type="nucleotide sequence ID" value="NZ_LVHG01000077.1"/>
</dbReference>